<keyword evidence="1" id="KW-0472">Membrane</keyword>
<dbReference type="RefSeq" id="WP_166226705.1">
    <property type="nucleotide sequence ID" value="NZ_CP049989.1"/>
</dbReference>
<organism evidence="2 3">
    <name type="scientific">Hydrogenophaga crocea</name>
    <dbReference type="NCBI Taxonomy" id="2716225"/>
    <lineage>
        <taxon>Bacteria</taxon>
        <taxon>Pseudomonadati</taxon>
        <taxon>Pseudomonadota</taxon>
        <taxon>Betaproteobacteria</taxon>
        <taxon>Burkholderiales</taxon>
        <taxon>Comamonadaceae</taxon>
        <taxon>Hydrogenophaga</taxon>
    </lineage>
</organism>
<accession>A0A6G8IFZ6</accession>
<reference evidence="2 3" key="1">
    <citation type="submission" date="2020-03" db="EMBL/GenBank/DDBJ databases">
        <title>Hydrogenophaga sp. nov. isolated from cyanobacterial mat.</title>
        <authorList>
            <person name="Thorat V."/>
            <person name="Kirdat K."/>
            <person name="Tiwarekar B."/>
            <person name="Costa E.D."/>
            <person name="Yadav A."/>
        </authorList>
    </citation>
    <scope>NUCLEOTIDE SEQUENCE [LARGE SCALE GENOMIC DNA]</scope>
    <source>
        <strain evidence="2 3">BA0156</strain>
    </source>
</reference>
<name>A0A6G8IFZ6_9BURK</name>
<sequence length="74" mass="8156">MPPGTLWGFTEAQIAQFGLTFGIGAFIAYMLFIVYKLARESKAGRFGTFVLFLVLSFGMVGFLAKSLIQWVIGI</sequence>
<evidence type="ECO:0000256" key="1">
    <source>
        <dbReference type="SAM" id="Phobius"/>
    </source>
</evidence>
<keyword evidence="1" id="KW-1133">Transmembrane helix</keyword>
<dbReference type="KEGG" id="hcz:G9Q37_08095"/>
<evidence type="ECO:0000313" key="3">
    <source>
        <dbReference type="Proteomes" id="UP000503162"/>
    </source>
</evidence>
<dbReference type="AlphaFoldDB" id="A0A6G8IFZ6"/>
<keyword evidence="3" id="KW-1185">Reference proteome</keyword>
<evidence type="ECO:0000313" key="2">
    <source>
        <dbReference type="EMBL" id="QIM52102.1"/>
    </source>
</evidence>
<keyword evidence="1" id="KW-0812">Transmembrane</keyword>
<feature type="transmembrane region" description="Helical" evidence="1">
    <location>
        <begin position="46"/>
        <end position="72"/>
    </location>
</feature>
<proteinExistence type="predicted"/>
<dbReference type="Pfam" id="PF10981">
    <property type="entry name" value="DUF2788"/>
    <property type="match status" value="1"/>
</dbReference>
<dbReference type="InterPro" id="IPR021249">
    <property type="entry name" value="DUF2788"/>
</dbReference>
<gene>
    <name evidence="2" type="ORF">G9Q37_08095</name>
</gene>
<dbReference type="EMBL" id="CP049989">
    <property type="protein sequence ID" value="QIM52102.1"/>
    <property type="molecule type" value="Genomic_DNA"/>
</dbReference>
<feature type="transmembrane region" description="Helical" evidence="1">
    <location>
        <begin position="12"/>
        <end position="34"/>
    </location>
</feature>
<protein>
    <submittedName>
        <fullName evidence="2">DUF2788 domain-containing protein</fullName>
    </submittedName>
</protein>
<dbReference type="Proteomes" id="UP000503162">
    <property type="component" value="Chromosome"/>
</dbReference>